<name>A0ABQ8YJ90_9EUKA</name>
<proteinExistence type="predicted"/>
<sequence length="134" mass="14951">MFSNAGAGTFGKFEEESFEEKGKGKKRKKGKCWERVWETKRALVFTSELPGIFCITICPEFVSFIKSFGGSLLSVERQRLITVHLALLTQVLPKVDGKSVTDLPKDQEPDVVAKIIVNAVGKFSQIQTKPWACI</sequence>
<dbReference type="Proteomes" id="UP001150062">
    <property type="component" value="Unassembled WGS sequence"/>
</dbReference>
<evidence type="ECO:0000313" key="2">
    <source>
        <dbReference type="Proteomes" id="UP001150062"/>
    </source>
</evidence>
<reference evidence="1" key="1">
    <citation type="submission" date="2022-08" db="EMBL/GenBank/DDBJ databases">
        <title>Novel sulfate-reducing endosymbionts in the free-living metamonad Anaeramoeba.</title>
        <authorList>
            <person name="Jerlstrom-Hultqvist J."/>
            <person name="Cepicka I."/>
            <person name="Gallot-Lavallee L."/>
            <person name="Salas-Leiva D."/>
            <person name="Curtis B.A."/>
            <person name="Zahonova K."/>
            <person name="Pipaliya S."/>
            <person name="Dacks J."/>
            <person name="Roger A.J."/>
        </authorList>
    </citation>
    <scope>NUCLEOTIDE SEQUENCE</scope>
    <source>
        <strain evidence="1">Schooner1</strain>
    </source>
</reference>
<gene>
    <name evidence="1" type="ORF">M0813_21241</name>
</gene>
<evidence type="ECO:0000313" key="1">
    <source>
        <dbReference type="EMBL" id="KAJ6244655.1"/>
    </source>
</evidence>
<accession>A0ABQ8YJ90</accession>
<comment type="caution">
    <text evidence="1">The sequence shown here is derived from an EMBL/GenBank/DDBJ whole genome shotgun (WGS) entry which is preliminary data.</text>
</comment>
<protein>
    <submittedName>
        <fullName evidence="1">Uncharacterized protein</fullName>
    </submittedName>
</protein>
<keyword evidence="2" id="KW-1185">Reference proteome</keyword>
<organism evidence="1 2">
    <name type="scientific">Anaeramoeba flamelloides</name>
    <dbReference type="NCBI Taxonomy" id="1746091"/>
    <lineage>
        <taxon>Eukaryota</taxon>
        <taxon>Metamonada</taxon>
        <taxon>Anaeramoebidae</taxon>
        <taxon>Anaeramoeba</taxon>
    </lineage>
</organism>
<dbReference type="EMBL" id="JAOAOG010000163">
    <property type="protein sequence ID" value="KAJ6244655.1"/>
    <property type="molecule type" value="Genomic_DNA"/>
</dbReference>